<name>A0ABW5ZXQ1_9FLAO</name>
<keyword evidence="5 8" id="KW-1133">Transmembrane helix</keyword>
<evidence type="ECO:0000256" key="5">
    <source>
        <dbReference type="ARBA" id="ARBA00022989"/>
    </source>
</evidence>
<comment type="subcellular location">
    <subcellularLocation>
        <location evidence="1">Cell membrane</location>
        <topology evidence="1">Multi-pass membrane protein</topology>
    </subcellularLocation>
</comment>
<evidence type="ECO:0000256" key="1">
    <source>
        <dbReference type="ARBA" id="ARBA00004651"/>
    </source>
</evidence>
<evidence type="ECO:0000256" key="7">
    <source>
        <dbReference type="PIRNR" id="PIRNR016636"/>
    </source>
</evidence>
<comment type="similarity">
    <text evidence="2 7">Belongs to the membrane-bound acyltransferase family.</text>
</comment>
<reference evidence="10" key="1">
    <citation type="journal article" date="2019" name="Int. J. Syst. Evol. Microbiol.">
        <title>The Global Catalogue of Microorganisms (GCM) 10K type strain sequencing project: providing services to taxonomists for standard genome sequencing and annotation.</title>
        <authorList>
            <consortium name="The Broad Institute Genomics Platform"/>
            <consortium name="The Broad Institute Genome Sequencing Center for Infectious Disease"/>
            <person name="Wu L."/>
            <person name="Ma J."/>
        </authorList>
    </citation>
    <scope>NUCLEOTIDE SEQUENCE [LARGE SCALE GENOMIC DNA]</scope>
    <source>
        <strain evidence="10">KCTC 32514</strain>
    </source>
</reference>
<dbReference type="Pfam" id="PF03062">
    <property type="entry name" value="MBOAT"/>
    <property type="match status" value="1"/>
</dbReference>
<dbReference type="Proteomes" id="UP001597548">
    <property type="component" value="Unassembled WGS sequence"/>
</dbReference>
<feature type="transmembrane region" description="Helical" evidence="8">
    <location>
        <begin position="288"/>
        <end position="304"/>
    </location>
</feature>
<organism evidence="9 10">
    <name type="scientific">Psychroserpens luteus</name>
    <dbReference type="NCBI Taxonomy" id="1434066"/>
    <lineage>
        <taxon>Bacteria</taxon>
        <taxon>Pseudomonadati</taxon>
        <taxon>Bacteroidota</taxon>
        <taxon>Flavobacteriia</taxon>
        <taxon>Flavobacteriales</taxon>
        <taxon>Flavobacteriaceae</taxon>
        <taxon>Psychroserpens</taxon>
    </lineage>
</organism>
<dbReference type="InterPro" id="IPR004299">
    <property type="entry name" value="MBOAT_fam"/>
</dbReference>
<comment type="caution">
    <text evidence="9">The sequence shown here is derived from an EMBL/GenBank/DDBJ whole genome shotgun (WGS) entry which is preliminary data.</text>
</comment>
<feature type="transmembrane region" description="Helical" evidence="8">
    <location>
        <begin position="95"/>
        <end position="114"/>
    </location>
</feature>
<keyword evidence="6 7" id="KW-0472">Membrane</keyword>
<keyword evidence="3 7" id="KW-1003">Cell membrane</keyword>
<dbReference type="PIRSF" id="PIRSF016636">
    <property type="entry name" value="AlgI_DltB"/>
    <property type="match status" value="1"/>
</dbReference>
<evidence type="ECO:0000313" key="9">
    <source>
        <dbReference type="EMBL" id="MFD2916517.1"/>
    </source>
</evidence>
<dbReference type="InterPro" id="IPR028362">
    <property type="entry name" value="AlgI"/>
</dbReference>
<feature type="transmembrane region" description="Helical" evidence="8">
    <location>
        <begin position="349"/>
        <end position="366"/>
    </location>
</feature>
<evidence type="ECO:0000313" key="10">
    <source>
        <dbReference type="Proteomes" id="UP001597548"/>
    </source>
</evidence>
<dbReference type="EMBL" id="JBHUOS010000010">
    <property type="protein sequence ID" value="MFD2916517.1"/>
    <property type="molecule type" value="Genomic_DNA"/>
</dbReference>
<accession>A0ABW5ZXQ1</accession>
<gene>
    <name evidence="9" type="ORF">ACFS29_12755</name>
</gene>
<evidence type="ECO:0000256" key="6">
    <source>
        <dbReference type="ARBA" id="ARBA00023136"/>
    </source>
</evidence>
<keyword evidence="4 8" id="KW-0812">Transmembrane</keyword>
<feature type="transmembrane region" description="Helical" evidence="8">
    <location>
        <begin position="57"/>
        <end position="75"/>
    </location>
</feature>
<dbReference type="PANTHER" id="PTHR13285">
    <property type="entry name" value="ACYLTRANSFERASE"/>
    <property type="match status" value="1"/>
</dbReference>
<keyword evidence="7" id="KW-0808">Transferase</keyword>
<dbReference type="InterPro" id="IPR024194">
    <property type="entry name" value="Ac/AlaTfrase_AlgI/DltB"/>
</dbReference>
<protein>
    <submittedName>
        <fullName evidence="9">MBOAT family O-acyltransferase</fullName>
    </submittedName>
</protein>
<dbReference type="PIRSF" id="PIRSF500217">
    <property type="entry name" value="AlgI"/>
    <property type="match status" value="1"/>
</dbReference>
<keyword evidence="7" id="KW-0012">Acyltransferase</keyword>
<evidence type="ECO:0000256" key="3">
    <source>
        <dbReference type="ARBA" id="ARBA00022475"/>
    </source>
</evidence>
<sequence>MPKQAKFQNLLVVFSSYLFYGWWDWRFLFLILLSSLIDYIIGLQLQKSNNKKIRKQILLISIFVNIGTLAFFKYYNFFAQSFVEAFTLFGKTIELSSLDIILPVGISFYTFQSLSYSIDVYKRKLEPTNDLLSFLCYVSFFPQLVAGPIERAKNLLPQFYKLRKFNYNQATDGIRQMLWGFFKKMVVADNCARYVNLIFDSAEDQSGSTLLLGAVLFSFQIYGDFSGYSDIAIGSAKLFGFDFKQNFAVPYFSRNIAEFWRRWHISLSTWFRDYLYVPLGGSRGSKTLALRNIFIIFIVSGFWHGANWTFVFWGFLHALLFVPLFLFKINRKYLDVVAQGRLFAKPKELVSMLCTFSVVTIIWIFFRANSVSEAFIYITRICSRSILSIPEFIYEEKMLIVLFFICVLIGVDWFGRENNHTLEHINKRFSKPVRYVFYYLLVMTIFLFGAKDEPFIYFQF</sequence>
<feature type="transmembrane region" description="Helical" evidence="8">
    <location>
        <begin position="29"/>
        <end position="45"/>
    </location>
</feature>
<proteinExistence type="inferred from homology"/>
<feature type="transmembrane region" description="Helical" evidence="8">
    <location>
        <begin position="310"/>
        <end position="329"/>
    </location>
</feature>
<dbReference type="InterPro" id="IPR051085">
    <property type="entry name" value="MB_O-acyltransferase"/>
</dbReference>
<keyword evidence="10" id="KW-1185">Reference proteome</keyword>
<dbReference type="PANTHER" id="PTHR13285:SF18">
    <property type="entry name" value="PROTEIN-CYSTEINE N-PALMITOYLTRANSFERASE RASP"/>
    <property type="match status" value="1"/>
</dbReference>
<evidence type="ECO:0000256" key="4">
    <source>
        <dbReference type="ARBA" id="ARBA00022692"/>
    </source>
</evidence>
<feature type="transmembrane region" description="Helical" evidence="8">
    <location>
        <begin position="398"/>
        <end position="415"/>
    </location>
</feature>
<dbReference type="RefSeq" id="WP_317175379.1">
    <property type="nucleotide sequence ID" value="NZ_JADILU010000001.1"/>
</dbReference>
<feature type="transmembrane region" description="Helical" evidence="8">
    <location>
        <begin position="435"/>
        <end position="450"/>
    </location>
</feature>
<evidence type="ECO:0000256" key="2">
    <source>
        <dbReference type="ARBA" id="ARBA00010323"/>
    </source>
</evidence>
<evidence type="ECO:0000256" key="8">
    <source>
        <dbReference type="SAM" id="Phobius"/>
    </source>
</evidence>